<dbReference type="InterPro" id="IPR008928">
    <property type="entry name" value="6-hairpin_glycosidase_sf"/>
</dbReference>
<evidence type="ECO:0000256" key="1">
    <source>
        <dbReference type="SAM" id="MobiDB-lite"/>
    </source>
</evidence>
<dbReference type="Gene3D" id="1.50.10.10">
    <property type="match status" value="1"/>
</dbReference>
<keyword evidence="3" id="KW-0732">Signal</keyword>
<dbReference type="Pfam" id="PF22422">
    <property type="entry name" value="MGH1-like_GH"/>
    <property type="match status" value="1"/>
</dbReference>
<evidence type="ECO:0000256" key="2">
    <source>
        <dbReference type="SAM" id="Phobius"/>
    </source>
</evidence>
<dbReference type="PROSITE" id="PS51318">
    <property type="entry name" value="TAT"/>
    <property type="match status" value="1"/>
</dbReference>
<dbReference type="InterPro" id="IPR008979">
    <property type="entry name" value="Galactose-bd-like_sf"/>
</dbReference>
<dbReference type="Pfam" id="PF07532">
    <property type="entry name" value="Big_4"/>
    <property type="match status" value="2"/>
</dbReference>
<dbReference type="InterPro" id="IPR054491">
    <property type="entry name" value="MGH1-like_GH"/>
</dbReference>
<dbReference type="NCBIfam" id="NF047446">
    <property type="entry name" value="barrel_OmpL47"/>
    <property type="match status" value="1"/>
</dbReference>
<protein>
    <submittedName>
        <fullName evidence="5">Ig-like domain-containing protein</fullName>
    </submittedName>
</protein>
<feature type="transmembrane region" description="Helical" evidence="2">
    <location>
        <begin position="1868"/>
        <end position="1889"/>
    </location>
</feature>
<evidence type="ECO:0000256" key="3">
    <source>
        <dbReference type="SAM" id="SignalP"/>
    </source>
</evidence>
<keyword evidence="2" id="KW-0812">Transmembrane</keyword>
<gene>
    <name evidence="5" type="ORF">V5R04_14925</name>
</gene>
<proteinExistence type="predicted"/>
<dbReference type="PROSITE" id="PS50022">
    <property type="entry name" value="FA58C_3"/>
    <property type="match status" value="1"/>
</dbReference>
<reference evidence="5" key="1">
    <citation type="submission" date="2024-02" db="EMBL/GenBank/DDBJ databases">
        <title>Tomenella chthoni gen. nov. sp. nov., a member of the family Jonesiaceae isolated from bat guano.</title>
        <authorList>
            <person name="Miller S.L."/>
            <person name="King J."/>
            <person name="Sankaranarayanan K."/>
            <person name="Lawson P.A."/>
        </authorList>
    </citation>
    <scope>NUCLEOTIDE SEQUENCE</scope>
    <source>
        <strain evidence="5">BS-20</strain>
    </source>
</reference>
<dbReference type="Gene3D" id="2.60.120.260">
    <property type="entry name" value="Galactose-binding domain-like"/>
    <property type="match status" value="3"/>
</dbReference>
<evidence type="ECO:0000313" key="5">
    <source>
        <dbReference type="EMBL" id="XBH21481.1"/>
    </source>
</evidence>
<dbReference type="Pfam" id="PF22633">
    <property type="entry name" value="F5_F8_type_C_2"/>
    <property type="match status" value="1"/>
</dbReference>
<dbReference type="EMBL" id="CP146203">
    <property type="protein sequence ID" value="XBH21481.1"/>
    <property type="molecule type" value="Genomic_DNA"/>
</dbReference>
<organism evidence="5">
    <name type="scientific">Jonesiaceae bacterium BS-20</name>
    <dbReference type="NCBI Taxonomy" id="3120821"/>
    <lineage>
        <taxon>Bacteria</taxon>
        <taxon>Bacillati</taxon>
        <taxon>Actinomycetota</taxon>
        <taxon>Actinomycetes</taxon>
        <taxon>Micrococcales</taxon>
        <taxon>Jonesiaceae</taxon>
    </lineage>
</organism>
<feature type="region of interest" description="Disordered" evidence="1">
    <location>
        <begin position="1802"/>
        <end position="1864"/>
    </location>
</feature>
<dbReference type="Pfam" id="PF22352">
    <property type="entry name" value="K319L-like_PKD"/>
    <property type="match status" value="1"/>
</dbReference>
<keyword evidence="2" id="KW-1133">Transmembrane helix</keyword>
<sequence length="1898" mass="202395">MSGSEIRARRRRWQSTIAAAAALAVGVTGLPSAAMAAPGAEVPQSSLGYPEFKGVENPVPETGVTYSPESSYLGKVFAKDVADGAGASVEKDFWVDKMLARTGPMFDGTENQVAFTRGRAAFMKTHTPGKLGWAGEVAYWENLGKGDGFTITVEVDGKPVTLKEDTAQRKQTPSYYHSVFTGDGLTVVQDKFITEQNVLVANLSVSGTAGEVQLVVSSPHVTTADGAELTGRESALNNVTTLFPRLSGDGFEVVDGKLARTLSVPASGAATTKVQLGLITEEIPESAIEYEAIAGQTPQAAFTGHVTAYNKWWADNLVYLDTPEDNIDKTLFYRWWLMRYNFLDANVPGNDFQFPTTMEGVLGYNNSIVLTVGMFIDDLKYFRDPIYSYGSALSVGESSKSTRFIDNPGNPAHWSNSYTQYVTEAAWRAYQIHGGPGQLGAPLAKHSENDVKGLLKDFDFNKNGLIEYSWGAMTGNDADAVSFDWARGNMDRTENAYLYSNSKAAANFYEAAGDTAGAERMNDQAQSVRSAVLEHLWEDERETADEVGLKGNLLKHKMANGDLNPWKEINNYYPFSVGLMPKEGDADYDAKYVEALRLFADSDQYPVFPFFTANQVDKAAAAEKGFVGSNNFSIINSTVWFRLLSSTLRDYQTDYITPEMYKQLLYWNAYAHYQNGDNRLPNQNEFWADGSAKDGGKIGYRSWIHHTILGTTNFTMIEDTMGLRPREDNLIELDPIDIGWNFFTANNVRYHGSDLSVVWDKDGTEYGGPAGYSLYVDGEKAFTVDQLTKVVYNPATGAVELPAGSSAQVVTSETAGFKASNEVAFADDSRVVDIFAKAGTDISQASGSAKNLAQGKSVTASFEAKDRPAAAAVNGSTVNEPFWGTAGSPNSVDSFEVDLGSAQAVDDVRVFFYRTSSTATAQGYAAPQLYTIDYWTGTDWTPVPQQARTPVYATANLNQSQFPKVTTSKIRVNVNHAAGAATGIKEVQVFNTGVTAPVATNAAPKVTLSQDKTITSPNSARLVGSVSDDGLPAGTLTTKWTVKSAPQGANVVIADEDKPVTTVRFTAEGKYVLTLTASDGELSTSADFTVENKHGSDAKQNIALQATASASAVTGWNVVSAMNDGKAPYPVGGEADAWATWGQKPDANNAFQATLTWDEPQRIEETAILFHNDNGGVRPPSEWSLEYRDAEGAWHPVTNPSEYGTTVAIFNTTSFDAVKTDALRASLVKRADSFPGIIEWRVFPEEPVSVAPTAVRTMVGQAPVLPDTVDVVYKNGEMVETPVVWELIAEDKYAAESTFEVTGFIDGTSLLAKATVSVRLVDAVQINTYEPIDVTTKAGSKPFLPRNALATYNDGSTATVPVTWDEIDPESYAAPGTFAVEGTVADTDKRPVVTVTVTAGDLAAPTVTLTTGPVITPDQWLNEPVTVTVTAADAVDDAPAIEIQLDGTWAPYTAPVVIDAEGESTVRARVTTSDGRKSAVAAQTIAIDRVAPQVTATFDEDRRVLSVTAVDSSSGVETTEYRVGSGDWTAYEGAVVVEVAGEITYRATDAVGNVSEEGSLSVGEPTDQYRPNIAPDATATVSKTTSWNSAKGLNDRVDTVPVTDDSKAWGTWGLTDKTQWAQLTWDEPVTVDRSAIRFFDDGQEMAAPESWTLEYLDGAGQWVTVPDPSGFTTSTDAYDVITHSAVTTTALRATLTKPASGFVGIVEWEVNAVEAKDATLSVPAGTVLAGSAFAVGISDAAAGDTFTVTLEPGAVALGTITVGSDGSGSAQVTAPAGLATGAYTVRAASGDTVLEAFLEVKAVTDPGTEEPGTEEPGGEKPGTDEPGTDEPGSEKPGSQKPGAGNTDGADDTDTTTGKDTNDGLPVTGASVMGALVLAMLLAAGGLFAVRMRKKNSLS</sequence>
<dbReference type="SUPFAM" id="SSF48208">
    <property type="entry name" value="Six-hairpin glycosidases"/>
    <property type="match status" value="1"/>
</dbReference>
<name>A0AAU7DXM9_9MICO</name>
<dbReference type="GO" id="GO:0005975">
    <property type="term" value="P:carbohydrate metabolic process"/>
    <property type="evidence" value="ECO:0007669"/>
    <property type="project" value="InterPro"/>
</dbReference>
<feature type="chain" id="PRO_5043660954" evidence="3">
    <location>
        <begin position="37"/>
        <end position="1898"/>
    </location>
</feature>
<dbReference type="InterPro" id="IPR013783">
    <property type="entry name" value="Ig-like_fold"/>
</dbReference>
<evidence type="ECO:0000259" key="4">
    <source>
        <dbReference type="PROSITE" id="PS50022"/>
    </source>
</evidence>
<keyword evidence="2" id="KW-0472">Membrane</keyword>
<dbReference type="InterPro" id="IPR006311">
    <property type="entry name" value="TAT_signal"/>
</dbReference>
<accession>A0AAU7DXM9</accession>
<dbReference type="SUPFAM" id="SSF49785">
    <property type="entry name" value="Galactose-binding domain-like"/>
    <property type="match status" value="2"/>
</dbReference>
<dbReference type="InterPro" id="IPR011081">
    <property type="entry name" value="Big_4"/>
</dbReference>
<dbReference type="InterPro" id="IPR012341">
    <property type="entry name" value="6hp_glycosidase-like_sf"/>
</dbReference>
<dbReference type="InterPro" id="IPR000421">
    <property type="entry name" value="FA58C"/>
</dbReference>
<feature type="domain" description="F5/8 type C" evidence="4">
    <location>
        <begin position="837"/>
        <end position="992"/>
    </location>
</feature>
<dbReference type="Gene3D" id="2.60.40.10">
    <property type="entry name" value="Immunoglobulins"/>
    <property type="match status" value="1"/>
</dbReference>
<dbReference type="InterPro" id="IPR058094">
    <property type="entry name" value="Ig-like_OmpL47-like"/>
</dbReference>
<feature type="signal peptide" evidence="3">
    <location>
        <begin position="1"/>
        <end position="36"/>
    </location>
</feature>